<dbReference type="GO" id="GO:0071281">
    <property type="term" value="P:cellular response to iron ion"/>
    <property type="evidence" value="ECO:0007669"/>
    <property type="project" value="TreeGrafter"/>
</dbReference>
<dbReference type="PANTHER" id="PTHR30535">
    <property type="entry name" value="VITAMIN B12-BINDING PROTEIN"/>
    <property type="match status" value="1"/>
</dbReference>
<protein>
    <submittedName>
        <fullName evidence="3">Iron complex transport system substrate-binding protein</fullName>
    </submittedName>
</protein>
<evidence type="ECO:0000313" key="4">
    <source>
        <dbReference type="Proteomes" id="UP001185092"/>
    </source>
</evidence>
<dbReference type="InterPro" id="IPR050902">
    <property type="entry name" value="ABC_Transporter_SBP"/>
</dbReference>
<organism evidence="3 4">
    <name type="scientific">Aureibacter tunicatorum</name>
    <dbReference type="NCBI Taxonomy" id="866807"/>
    <lineage>
        <taxon>Bacteria</taxon>
        <taxon>Pseudomonadati</taxon>
        <taxon>Bacteroidota</taxon>
        <taxon>Cytophagia</taxon>
        <taxon>Cytophagales</taxon>
        <taxon>Persicobacteraceae</taxon>
        <taxon>Aureibacter</taxon>
    </lineage>
</organism>
<accession>A0AAE4BVM4</accession>
<evidence type="ECO:0000259" key="2">
    <source>
        <dbReference type="PROSITE" id="PS50983"/>
    </source>
</evidence>
<reference evidence="3" key="1">
    <citation type="submission" date="2023-07" db="EMBL/GenBank/DDBJ databases">
        <title>Genomic Encyclopedia of Type Strains, Phase IV (KMG-IV): sequencing the most valuable type-strain genomes for metagenomic binning, comparative biology and taxonomic classification.</title>
        <authorList>
            <person name="Goeker M."/>
        </authorList>
    </citation>
    <scope>NUCLEOTIDE SEQUENCE</scope>
    <source>
        <strain evidence="3">DSM 26174</strain>
    </source>
</reference>
<dbReference type="Proteomes" id="UP001185092">
    <property type="component" value="Unassembled WGS sequence"/>
</dbReference>
<evidence type="ECO:0000313" key="3">
    <source>
        <dbReference type="EMBL" id="MDR6242052.1"/>
    </source>
</evidence>
<keyword evidence="1" id="KW-0732">Signal</keyword>
<dbReference type="Pfam" id="PF01497">
    <property type="entry name" value="Peripla_BP_2"/>
    <property type="match status" value="1"/>
</dbReference>
<dbReference type="EMBL" id="JAVDQD010000017">
    <property type="protein sequence ID" value="MDR6242052.1"/>
    <property type="molecule type" value="Genomic_DNA"/>
</dbReference>
<feature type="chain" id="PRO_5042145141" evidence="1">
    <location>
        <begin position="23"/>
        <end position="382"/>
    </location>
</feature>
<dbReference type="RefSeq" id="WP_309943392.1">
    <property type="nucleotide sequence ID" value="NZ_AP025305.1"/>
</dbReference>
<sequence>MMRSVILWCAVGLMFFAFSACKQGKSPEKAVEQTKEVVENKYAKNFEIFESNGLKYLYILNPQNNDDTIKYVLTYDDKEGASFEDHHVITLPLQSIVPLSSTNIGALKLLNEEKKISAVSEIEYVYDSSLQARFAQGDLKEVGQSQSLNFEKVIQLNPDLVIAIGYSGVSLSKFDKLSDFGIPVLLSTNWQESTPLARAEWIKVYGLLLDKFDESIGIFNGIESRYQEIKSHDAIKGEPEEVLVNIPFKGTWYMPNGGSYMAHFMRDAHMQTPWMHTKGTGSLALNFEEVYPFGLKTQKWINVSYENSIEGIVGLDNRFKDFASIKNGQVYNNNNKVNQAGANDYWESGPYYPDVILQDLMKIAFPKAMESHEFYYYKKLQK</sequence>
<feature type="domain" description="Fe/B12 periplasmic-binding" evidence="2">
    <location>
        <begin position="95"/>
        <end position="368"/>
    </location>
</feature>
<dbReference type="Gene3D" id="3.40.50.1980">
    <property type="entry name" value="Nitrogenase molybdenum iron protein domain"/>
    <property type="match status" value="2"/>
</dbReference>
<keyword evidence="4" id="KW-1185">Reference proteome</keyword>
<dbReference type="PANTHER" id="PTHR30535:SF34">
    <property type="entry name" value="MOLYBDATE-BINDING PROTEIN MOLA"/>
    <property type="match status" value="1"/>
</dbReference>
<feature type="signal peptide" evidence="1">
    <location>
        <begin position="1"/>
        <end position="22"/>
    </location>
</feature>
<gene>
    <name evidence="3" type="ORF">HNQ88_005139</name>
</gene>
<name>A0AAE4BVM4_9BACT</name>
<dbReference type="SUPFAM" id="SSF53807">
    <property type="entry name" value="Helical backbone' metal receptor"/>
    <property type="match status" value="1"/>
</dbReference>
<evidence type="ECO:0000256" key="1">
    <source>
        <dbReference type="SAM" id="SignalP"/>
    </source>
</evidence>
<dbReference type="PROSITE" id="PS50983">
    <property type="entry name" value="FE_B12_PBP"/>
    <property type="match status" value="1"/>
</dbReference>
<dbReference type="PROSITE" id="PS51257">
    <property type="entry name" value="PROKAR_LIPOPROTEIN"/>
    <property type="match status" value="1"/>
</dbReference>
<dbReference type="InterPro" id="IPR002491">
    <property type="entry name" value="ABC_transptr_periplasmic_BD"/>
</dbReference>
<dbReference type="AlphaFoldDB" id="A0AAE4BVM4"/>
<comment type="caution">
    <text evidence="3">The sequence shown here is derived from an EMBL/GenBank/DDBJ whole genome shotgun (WGS) entry which is preliminary data.</text>
</comment>
<proteinExistence type="predicted"/>